<evidence type="ECO:0000256" key="1">
    <source>
        <dbReference type="SAM" id="MobiDB-lite"/>
    </source>
</evidence>
<reference evidence="2 3" key="1">
    <citation type="journal article" date="2022" name="Front. Cell. Infect. Microbiol.">
        <title>The Genomes of Two Strains of Taenia crassiceps the Animal Model for the Study of Human Cysticercosis.</title>
        <authorList>
            <person name="Bobes R.J."/>
            <person name="Estrada K."/>
            <person name="Rios-Valencia D.G."/>
            <person name="Calderon-Gallegos A."/>
            <person name="de la Torre P."/>
            <person name="Carrero J.C."/>
            <person name="Sanchez-Flores A."/>
            <person name="Laclette J.P."/>
        </authorList>
    </citation>
    <scope>NUCLEOTIDE SEQUENCE [LARGE SCALE GENOMIC DNA]</scope>
    <source>
        <strain evidence="2">WFUcys</strain>
    </source>
</reference>
<evidence type="ECO:0000313" key="3">
    <source>
        <dbReference type="Proteomes" id="UP001651158"/>
    </source>
</evidence>
<accession>A0ABR4QEC8</accession>
<gene>
    <name evidence="2" type="ORF">TcWFU_008664</name>
</gene>
<comment type="caution">
    <text evidence="2">The sequence shown here is derived from an EMBL/GenBank/DDBJ whole genome shotgun (WGS) entry which is preliminary data.</text>
</comment>
<name>A0ABR4QEC8_9CEST</name>
<keyword evidence="3" id="KW-1185">Reference proteome</keyword>
<dbReference type="Proteomes" id="UP001651158">
    <property type="component" value="Unassembled WGS sequence"/>
</dbReference>
<protein>
    <submittedName>
        <fullName evidence="2">Uncharacterized protein</fullName>
    </submittedName>
</protein>
<feature type="region of interest" description="Disordered" evidence="1">
    <location>
        <begin position="97"/>
        <end position="117"/>
    </location>
</feature>
<evidence type="ECO:0000313" key="2">
    <source>
        <dbReference type="EMBL" id="KAL5108106.1"/>
    </source>
</evidence>
<organism evidence="2 3">
    <name type="scientific">Taenia crassiceps</name>
    <dbReference type="NCBI Taxonomy" id="6207"/>
    <lineage>
        <taxon>Eukaryota</taxon>
        <taxon>Metazoa</taxon>
        <taxon>Spiralia</taxon>
        <taxon>Lophotrochozoa</taxon>
        <taxon>Platyhelminthes</taxon>
        <taxon>Cestoda</taxon>
        <taxon>Eucestoda</taxon>
        <taxon>Cyclophyllidea</taxon>
        <taxon>Taeniidae</taxon>
        <taxon>Taenia</taxon>
    </lineage>
</organism>
<dbReference type="EMBL" id="JAKROA010000004">
    <property type="protein sequence ID" value="KAL5108106.1"/>
    <property type="molecule type" value="Genomic_DNA"/>
</dbReference>
<sequence>MHSSDGWVAEGRQRYHLWLVWSKQGECDTAHTLIFLHVWLQQQQQLLLQQGEEEVEEDEEEEVLAMTMVVVVVAARVRCNQFSWRQKKFVLLHESPLPTSPPYPSSSFPSVKTDSQV</sequence>
<proteinExistence type="predicted"/>